<accession>E6UZ19</accession>
<gene>
    <name evidence="3" type="ordered locus">Varpa_0126</name>
</gene>
<feature type="domain" description="ATPase AAA-type core" evidence="2">
    <location>
        <begin position="31"/>
        <end position="349"/>
    </location>
</feature>
<dbReference type="EMBL" id="CP002417">
    <property type="protein sequence ID" value="ADU34348.1"/>
    <property type="molecule type" value="Genomic_DNA"/>
</dbReference>
<reference evidence="3 4" key="2">
    <citation type="journal article" date="2013" name="Genome Announc.">
        <title>Genome of the Root-Associated Plant Growth-Promoting Bacterium Variovorax paradoxus Strain EPS.</title>
        <authorList>
            <person name="Han J.I."/>
            <person name="Spain J.C."/>
            <person name="Leadbetter J.R."/>
            <person name="Ovchinnikova G."/>
            <person name="Goodwin L.A."/>
            <person name="Han C.S."/>
            <person name="Woyke T."/>
            <person name="Davenport K.W."/>
            <person name="Orwin P.M."/>
        </authorList>
    </citation>
    <scope>NUCLEOTIDE SEQUENCE [LARGE SCALE GENOMIC DNA]</scope>
    <source>
        <strain evidence="3 4">EPS</strain>
    </source>
</reference>
<evidence type="ECO:0000256" key="1">
    <source>
        <dbReference type="SAM" id="MobiDB-lite"/>
    </source>
</evidence>
<evidence type="ECO:0000313" key="3">
    <source>
        <dbReference type="EMBL" id="ADU34348.1"/>
    </source>
</evidence>
<evidence type="ECO:0000313" key="4">
    <source>
        <dbReference type="Proteomes" id="UP000008917"/>
    </source>
</evidence>
<protein>
    <recommendedName>
        <fullName evidence="2">ATPase AAA-type core domain-containing protein</fullName>
    </recommendedName>
</protein>
<dbReference type="Gene3D" id="3.40.50.300">
    <property type="entry name" value="P-loop containing nucleotide triphosphate hydrolases"/>
    <property type="match status" value="2"/>
</dbReference>
<sequence length="591" mass="66676">MPGSIFLHGIALANYRGIGSDIVRIGPFQRFNFFVGPNNSGKSTVLNFISQHLSTHVSSPPRGSRNQPVSLRPLDKNTKTNEDVVMGIGLPMSKAREQLEHIFNEEPYDWHSHMNAIEYLLEFFQEENILWFQRGADPSKPLAPIPLNRLPSVEEITNASRVNIKGLWSRLTRQSGGGPNLWVGESINRLLSLIDISLPAVALIPAIRQISERGQDFSDWSGKGLIEELARHQNPDYSERLKIEKFEAVNSFVRVVTANSSARIEIPYDRQHILVHMDDKVLPLHALGTGIHEVIMLAAFCTLLEQQIVCIEEPEIHLHPLLQRRLVQYLADQTSNQYFVATHSASIIDATEAAVFHVSNKSATTKIEPALTSAAKFQVCRDLGYRASDILQTNAIVWVEGPSDRIYLNHWIVARDSTLREGTDYSIMFYGGRLLSHLAATDDVEVGDIEKDLEALIEVRRLNRHLCVVIDSDKSSKDSPINSTKRRVIAELHRHGGIGWVTEGREIENYVEKEEMSIALREVYGERFGRRLKSGQFEHVLPFVKADGKIFKEVDKVAVARATCKKPANLDILDLKMRVEEIVAFIHEARE</sequence>
<dbReference type="PANTHER" id="PTHR43581:SF4">
    <property type="entry name" value="ATP_GTP PHOSPHATASE"/>
    <property type="match status" value="1"/>
</dbReference>
<dbReference type="InterPro" id="IPR027417">
    <property type="entry name" value="P-loop_NTPase"/>
</dbReference>
<dbReference type="AlphaFoldDB" id="E6UZ19"/>
<proteinExistence type="predicted"/>
<dbReference type="eggNOG" id="COG3593">
    <property type="taxonomic scope" value="Bacteria"/>
</dbReference>
<reference evidence="4" key="1">
    <citation type="submission" date="2010-12" db="EMBL/GenBank/DDBJ databases">
        <title>Complete sequence of Variovorax paradoxus EPS.</title>
        <authorList>
            <consortium name="US DOE Joint Genome Institute"/>
            <person name="Lucas S."/>
            <person name="Copeland A."/>
            <person name="Lapidus A."/>
            <person name="Cheng J.-F."/>
            <person name="Goodwin L."/>
            <person name="Pitluck S."/>
            <person name="Teshima H."/>
            <person name="Detter J.C."/>
            <person name="Han C."/>
            <person name="Tapia R."/>
            <person name="Land M."/>
            <person name="Hauser L."/>
            <person name="Kyrpides N."/>
            <person name="Ivanova N."/>
            <person name="Ovchinnikova G."/>
            <person name="Orwin P."/>
            <person name="Han J.-I.G."/>
            <person name="Woyke T."/>
        </authorList>
    </citation>
    <scope>NUCLEOTIDE SEQUENCE [LARGE SCALE GENOMIC DNA]</scope>
    <source>
        <strain evidence="4">EPS</strain>
    </source>
</reference>
<dbReference type="PANTHER" id="PTHR43581">
    <property type="entry name" value="ATP/GTP PHOSPHATASE"/>
    <property type="match status" value="1"/>
</dbReference>
<name>E6UZ19_VARPE</name>
<organism evidence="3 4">
    <name type="scientific">Variovorax paradoxus (strain EPS)</name>
    <dbReference type="NCBI Taxonomy" id="595537"/>
    <lineage>
        <taxon>Bacteria</taxon>
        <taxon>Pseudomonadati</taxon>
        <taxon>Pseudomonadota</taxon>
        <taxon>Betaproteobacteria</taxon>
        <taxon>Burkholderiales</taxon>
        <taxon>Comamonadaceae</taxon>
        <taxon>Variovorax</taxon>
    </lineage>
</organism>
<dbReference type="InterPro" id="IPR003959">
    <property type="entry name" value="ATPase_AAA_core"/>
</dbReference>
<dbReference type="KEGG" id="vpe:Varpa_0126"/>
<dbReference type="SUPFAM" id="SSF52540">
    <property type="entry name" value="P-loop containing nucleoside triphosphate hydrolases"/>
    <property type="match status" value="1"/>
</dbReference>
<dbReference type="Proteomes" id="UP000008917">
    <property type="component" value="Chromosome"/>
</dbReference>
<dbReference type="Pfam" id="PF13304">
    <property type="entry name" value="AAA_21"/>
    <property type="match status" value="1"/>
</dbReference>
<dbReference type="InterPro" id="IPR051396">
    <property type="entry name" value="Bact_Antivir_Def_Nuclease"/>
</dbReference>
<dbReference type="STRING" id="595537.Varpa_0126"/>
<dbReference type="HOGENOM" id="CLU_032808_0_0_4"/>
<evidence type="ECO:0000259" key="2">
    <source>
        <dbReference type="Pfam" id="PF13304"/>
    </source>
</evidence>
<feature type="region of interest" description="Disordered" evidence="1">
    <location>
        <begin position="55"/>
        <end position="76"/>
    </location>
</feature>